<organism evidence="7 8">
    <name type="scientific">Bacteroides uniformis</name>
    <dbReference type="NCBI Taxonomy" id="820"/>
    <lineage>
        <taxon>Bacteria</taxon>
        <taxon>Pseudomonadati</taxon>
        <taxon>Bacteroidota</taxon>
        <taxon>Bacteroidia</taxon>
        <taxon>Bacteroidales</taxon>
        <taxon>Bacteroidaceae</taxon>
        <taxon>Bacteroides</taxon>
    </lineage>
</organism>
<evidence type="ECO:0000256" key="1">
    <source>
        <dbReference type="ARBA" id="ARBA00004442"/>
    </source>
</evidence>
<gene>
    <name evidence="7" type="ORF">GAQ75_22810</name>
</gene>
<dbReference type="EMBL" id="WCUQ01000049">
    <property type="protein sequence ID" value="KAB4119647.1"/>
    <property type="molecule type" value="Genomic_DNA"/>
</dbReference>
<name>A0A6I0JN35_BACUN</name>
<sequence>AKALLTRVYLTKGDNENALKVAEDIITNSPYKLWTNEEYVNAWYKSNGAHTNEMIFEVVNASNDDWTDRNGIAYLLNENGYADAIVTKSFMNMLSQDPKDVRIGMVLPAQYDKDLQEEYGDAKIFINKFPADKDDVGEMRLNNLPLVRLSEVYLSAAEAAAKLGGHQDKAAKYLNEIVQRANPEAKAISEADATVERIILERRKEMIGEGQRYFDALRNNETIVRYKDEGDKGYHYSLIKESQSFDRTYFRAILPIPVDETNVNPNLRAQQNPGY</sequence>
<comment type="caution">
    <text evidence="7">The sequence shown here is derived from an EMBL/GenBank/DDBJ whole genome shotgun (WGS) entry which is preliminary data.</text>
</comment>
<evidence type="ECO:0000256" key="3">
    <source>
        <dbReference type="ARBA" id="ARBA00022729"/>
    </source>
</evidence>
<dbReference type="AlphaFoldDB" id="A0A6I0JN35"/>
<dbReference type="InterPro" id="IPR012944">
    <property type="entry name" value="SusD_RagB_dom"/>
</dbReference>
<evidence type="ECO:0000313" key="8">
    <source>
        <dbReference type="Proteomes" id="UP000438773"/>
    </source>
</evidence>
<feature type="domain" description="RagB/SusD" evidence="6">
    <location>
        <begin position="113"/>
        <end position="275"/>
    </location>
</feature>
<dbReference type="SUPFAM" id="SSF48452">
    <property type="entry name" value="TPR-like"/>
    <property type="match status" value="1"/>
</dbReference>
<evidence type="ECO:0000313" key="7">
    <source>
        <dbReference type="EMBL" id="KAB4119647.1"/>
    </source>
</evidence>
<dbReference type="Pfam" id="PF07980">
    <property type="entry name" value="SusD_RagB"/>
    <property type="match status" value="1"/>
</dbReference>
<reference evidence="7 8" key="1">
    <citation type="journal article" date="2019" name="Nat. Med.">
        <title>A library of human gut bacterial isolates paired with longitudinal multiomics data enables mechanistic microbiome research.</title>
        <authorList>
            <person name="Poyet M."/>
            <person name="Groussin M."/>
            <person name="Gibbons S.M."/>
            <person name="Avila-Pacheco J."/>
            <person name="Jiang X."/>
            <person name="Kearney S.M."/>
            <person name="Perrotta A.R."/>
            <person name="Berdy B."/>
            <person name="Zhao S."/>
            <person name="Lieberman T.D."/>
            <person name="Swanson P.K."/>
            <person name="Smith M."/>
            <person name="Roesemann S."/>
            <person name="Alexander J.E."/>
            <person name="Rich S.A."/>
            <person name="Livny J."/>
            <person name="Vlamakis H."/>
            <person name="Clish C."/>
            <person name="Bullock K."/>
            <person name="Deik A."/>
            <person name="Scott J."/>
            <person name="Pierce K.A."/>
            <person name="Xavier R.J."/>
            <person name="Alm E.J."/>
        </authorList>
    </citation>
    <scope>NUCLEOTIDE SEQUENCE [LARGE SCALE GENOMIC DNA]</scope>
    <source>
        <strain evidence="7 8">BIOML-A37</strain>
    </source>
</reference>
<dbReference type="GO" id="GO:0009279">
    <property type="term" value="C:cell outer membrane"/>
    <property type="evidence" value="ECO:0007669"/>
    <property type="project" value="UniProtKB-SubCell"/>
</dbReference>
<dbReference type="RefSeq" id="WP_151854326.1">
    <property type="nucleotide sequence ID" value="NZ_WCUQ01000049.1"/>
</dbReference>
<keyword evidence="4" id="KW-0472">Membrane</keyword>
<dbReference type="Gene3D" id="1.25.40.390">
    <property type="match status" value="1"/>
</dbReference>
<keyword evidence="3" id="KW-0732">Signal</keyword>
<feature type="non-terminal residue" evidence="7">
    <location>
        <position position="1"/>
    </location>
</feature>
<evidence type="ECO:0000256" key="4">
    <source>
        <dbReference type="ARBA" id="ARBA00023136"/>
    </source>
</evidence>
<comment type="similarity">
    <text evidence="2">Belongs to the SusD family.</text>
</comment>
<protein>
    <submittedName>
        <fullName evidence="7">RagB/SusD family nutrient uptake outer membrane protein</fullName>
    </submittedName>
</protein>
<keyword evidence="5" id="KW-0998">Cell outer membrane</keyword>
<dbReference type="InterPro" id="IPR011990">
    <property type="entry name" value="TPR-like_helical_dom_sf"/>
</dbReference>
<evidence type="ECO:0000259" key="6">
    <source>
        <dbReference type="Pfam" id="PF07980"/>
    </source>
</evidence>
<accession>A0A6I0JN35</accession>
<proteinExistence type="inferred from homology"/>
<evidence type="ECO:0000256" key="2">
    <source>
        <dbReference type="ARBA" id="ARBA00006275"/>
    </source>
</evidence>
<evidence type="ECO:0000256" key="5">
    <source>
        <dbReference type="ARBA" id="ARBA00023237"/>
    </source>
</evidence>
<dbReference type="Proteomes" id="UP000438773">
    <property type="component" value="Unassembled WGS sequence"/>
</dbReference>
<comment type="subcellular location">
    <subcellularLocation>
        <location evidence="1">Cell outer membrane</location>
    </subcellularLocation>
</comment>